<evidence type="ECO:0000313" key="1">
    <source>
        <dbReference type="EMBL" id="OLQ10790.1"/>
    </source>
</evidence>
<organism evidence="1 2">
    <name type="scientific">Symbiodinium microadriaticum</name>
    <name type="common">Dinoflagellate</name>
    <name type="synonym">Zooxanthella microadriatica</name>
    <dbReference type="NCBI Taxonomy" id="2951"/>
    <lineage>
        <taxon>Eukaryota</taxon>
        <taxon>Sar</taxon>
        <taxon>Alveolata</taxon>
        <taxon>Dinophyceae</taxon>
        <taxon>Suessiales</taxon>
        <taxon>Symbiodiniaceae</taxon>
        <taxon>Symbiodinium</taxon>
    </lineage>
</organism>
<protein>
    <submittedName>
        <fullName evidence="1">Uncharacterized protein</fullName>
    </submittedName>
</protein>
<proteinExistence type="predicted"/>
<sequence>MVGAAGVLALPKRLASCTAGEEIMRRTHKLLVSVPPYQQYDASKAERKFKRYVEEATKAHDIEWVPDDGVDLDQDSDMQDFMFLEDLVFYSSPRTQLAERNAQSAMLSCSSIATMYYCYALHLAPFAVLTLGDVELVEDPLRDVSVDSRSPLTTDGAQAVGAFAMIWDVKSTWK</sequence>
<dbReference type="EMBL" id="LSRX01000072">
    <property type="protein sequence ID" value="OLQ10790.1"/>
    <property type="molecule type" value="Genomic_DNA"/>
</dbReference>
<accession>A0A1Q9ETQ2</accession>
<keyword evidence="2" id="KW-1185">Reference proteome</keyword>
<comment type="caution">
    <text evidence="1">The sequence shown here is derived from an EMBL/GenBank/DDBJ whole genome shotgun (WGS) entry which is preliminary data.</text>
</comment>
<dbReference type="Proteomes" id="UP000186817">
    <property type="component" value="Unassembled WGS sequence"/>
</dbReference>
<reference evidence="1 2" key="1">
    <citation type="submission" date="2016-02" db="EMBL/GenBank/DDBJ databases">
        <title>Genome analysis of coral dinoflagellate symbionts highlights evolutionary adaptations to a symbiotic lifestyle.</title>
        <authorList>
            <person name="Aranda M."/>
            <person name="Li Y."/>
            <person name="Liew Y.J."/>
            <person name="Baumgarten S."/>
            <person name="Simakov O."/>
            <person name="Wilson M."/>
            <person name="Piel J."/>
            <person name="Ashoor H."/>
            <person name="Bougouffa S."/>
            <person name="Bajic V.B."/>
            <person name="Ryu T."/>
            <person name="Ravasi T."/>
            <person name="Bayer T."/>
            <person name="Micklem G."/>
            <person name="Kim H."/>
            <person name="Bhak J."/>
            <person name="Lajeunesse T.C."/>
            <person name="Voolstra C.R."/>
        </authorList>
    </citation>
    <scope>NUCLEOTIDE SEQUENCE [LARGE SCALE GENOMIC DNA]</scope>
    <source>
        <strain evidence="1 2">CCMP2467</strain>
    </source>
</reference>
<gene>
    <name evidence="1" type="ORF">AK812_SmicGene5462</name>
</gene>
<dbReference type="AlphaFoldDB" id="A0A1Q9ETQ2"/>
<name>A0A1Q9ETQ2_SYMMI</name>
<evidence type="ECO:0000313" key="2">
    <source>
        <dbReference type="Proteomes" id="UP000186817"/>
    </source>
</evidence>